<keyword evidence="9" id="KW-1185">Reference proteome</keyword>
<dbReference type="GO" id="GO:0005524">
    <property type="term" value="F:ATP binding"/>
    <property type="evidence" value="ECO:0007669"/>
    <property type="project" value="UniProtKB-KW"/>
</dbReference>
<evidence type="ECO:0000256" key="4">
    <source>
        <dbReference type="ARBA" id="ARBA00023054"/>
    </source>
</evidence>
<feature type="coiled-coil region" evidence="6">
    <location>
        <begin position="1200"/>
        <end position="1283"/>
    </location>
</feature>
<feature type="coiled-coil region" evidence="6">
    <location>
        <begin position="972"/>
        <end position="1171"/>
    </location>
</feature>
<keyword evidence="4 6" id="KW-0175">Coiled coil</keyword>
<feature type="compositionally biased region" description="Basic and acidic residues" evidence="7">
    <location>
        <begin position="1323"/>
        <end position="1332"/>
    </location>
</feature>
<dbReference type="GO" id="GO:0032982">
    <property type="term" value="C:myosin filament"/>
    <property type="evidence" value="ECO:0000318"/>
    <property type="project" value="GO_Central"/>
</dbReference>
<dbReference type="GO" id="GO:0016460">
    <property type="term" value="C:myosin II complex"/>
    <property type="evidence" value="ECO:0000318"/>
    <property type="project" value="GO_Central"/>
</dbReference>
<evidence type="ECO:0000256" key="3">
    <source>
        <dbReference type="ARBA" id="ARBA00022840"/>
    </source>
</evidence>
<dbReference type="InterPro" id="IPR044986">
    <property type="entry name" value="KIF15/KIN-12"/>
</dbReference>
<dbReference type="PANTHER" id="PTHR37739:SF16">
    <property type="entry name" value="KINESIN-LIKE PROTEIN"/>
    <property type="match status" value="1"/>
</dbReference>
<dbReference type="Proteomes" id="UP000007266">
    <property type="component" value="Unassembled WGS sequence"/>
</dbReference>
<keyword evidence="3" id="KW-0067">ATP-binding</keyword>
<feature type="coiled-coil region" evidence="6">
    <location>
        <begin position="288"/>
        <end position="322"/>
    </location>
</feature>
<dbReference type="InParanoid" id="A0A139W9J4"/>
<dbReference type="GO" id="GO:0000146">
    <property type="term" value="F:microfilament motor activity"/>
    <property type="evidence" value="ECO:0000318"/>
    <property type="project" value="GO_Central"/>
</dbReference>
<gene>
    <name evidence="8" type="primary">AUGUSTUS-3.0.2_31809</name>
    <name evidence="8" type="ORF">TcasGA2_TC031809</name>
</gene>
<evidence type="ECO:0000256" key="5">
    <source>
        <dbReference type="ARBA" id="ARBA00023175"/>
    </source>
</evidence>
<dbReference type="OMA" id="KCAIVTE"/>
<name>A0A139W9J4_TRICA</name>
<feature type="coiled-coil region" evidence="6">
    <location>
        <begin position="814"/>
        <end position="936"/>
    </location>
</feature>
<dbReference type="GO" id="GO:0051015">
    <property type="term" value="F:actin filament binding"/>
    <property type="evidence" value="ECO:0000318"/>
    <property type="project" value="GO_Central"/>
</dbReference>
<proteinExistence type="predicted"/>
<accession>A0A139W9J4</accession>
<organism evidence="8 9">
    <name type="scientific">Tribolium castaneum</name>
    <name type="common">Red flour beetle</name>
    <dbReference type="NCBI Taxonomy" id="7070"/>
    <lineage>
        <taxon>Eukaryota</taxon>
        <taxon>Metazoa</taxon>
        <taxon>Ecdysozoa</taxon>
        <taxon>Arthropoda</taxon>
        <taxon>Hexapoda</taxon>
        <taxon>Insecta</taxon>
        <taxon>Pterygota</taxon>
        <taxon>Neoptera</taxon>
        <taxon>Endopterygota</taxon>
        <taxon>Coleoptera</taxon>
        <taxon>Polyphaga</taxon>
        <taxon>Cucujiformia</taxon>
        <taxon>Tenebrionidae</taxon>
        <taxon>Tenebrionidae incertae sedis</taxon>
        <taxon>Tribolium</taxon>
    </lineage>
</organism>
<keyword evidence="2" id="KW-0547">Nucleotide-binding</keyword>
<feature type="region of interest" description="Disordered" evidence="7">
    <location>
        <begin position="1323"/>
        <end position="1344"/>
    </location>
</feature>
<dbReference type="EMBL" id="KQ972213">
    <property type="protein sequence ID" value="KYB24583.1"/>
    <property type="molecule type" value="Genomic_DNA"/>
</dbReference>
<dbReference type="STRING" id="7070.A0A139W9J4"/>
<feature type="coiled-coil region" evidence="6">
    <location>
        <begin position="434"/>
        <end position="514"/>
    </location>
</feature>
<evidence type="ECO:0000256" key="6">
    <source>
        <dbReference type="SAM" id="Coils"/>
    </source>
</evidence>
<reference evidence="8 9" key="1">
    <citation type="journal article" date="2008" name="Nature">
        <title>The genome of the model beetle and pest Tribolium castaneum.</title>
        <authorList>
            <consortium name="Tribolium Genome Sequencing Consortium"/>
            <person name="Richards S."/>
            <person name="Gibbs R.A."/>
            <person name="Weinstock G.M."/>
            <person name="Brown S.J."/>
            <person name="Denell R."/>
            <person name="Beeman R.W."/>
            <person name="Gibbs R."/>
            <person name="Beeman R.W."/>
            <person name="Brown S.J."/>
            <person name="Bucher G."/>
            <person name="Friedrich M."/>
            <person name="Grimmelikhuijzen C.J."/>
            <person name="Klingler M."/>
            <person name="Lorenzen M."/>
            <person name="Richards S."/>
            <person name="Roth S."/>
            <person name="Schroder R."/>
            <person name="Tautz D."/>
            <person name="Zdobnov E.M."/>
            <person name="Muzny D."/>
            <person name="Gibbs R.A."/>
            <person name="Weinstock G.M."/>
            <person name="Attaway T."/>
            <person name="Bell S."/>
            <person name="Buhay C.J."/>
            <person name="Chandrabose M.N."/>
            <person name="Chavez D."/>
            <person name="Clerk-Blankenburg K.P."/>
            <person name="Cree A."/>
            <person name="Dao M."/>
            <person name="Davis C."/>
            <person name="Chacko J."/>
            <person name="Dinh H."/>
            <person name="Dugan-Rocha S."/>
            <person name="Fowler G."/>
            <person name="Garner T.T."/>
            <person name="Garnes J."/>
            <person name="Gnirke A."/>
            <person name="Hawes A."/>
            <person name="Hernandez J."/>
            <person name="Hines S."/>
            <person name="Holder M."/>
            <person name="Hume J."/>
            <person name="Jhangiani S.N."/>
            <person name="Joshi V."/>
            <person name="Khan Z.M."/>
            <person name="Jackson L."/>
            <person name="Kovar C."/>
            <person name="Kowis A."/>
            <person name="Lee S."/>
            <person name="Lewis L.R."/>
            <person name="Margolis J."/>
            <person name="Morgan M."/>
            <person name="Nazareth L.V."/>
            <person name="Nguyen N."/>
            <person name="Okwuonu G."/>
            <person name="Parker D."/>
            <person name="Richards S."/>
            <person name="Ruiz S.J."/>
            <person name="Santibanez J."/>
            <person name="Savard J."/>
            <person name="Scherer S.E."/>
            <person name="Schneider B."/>
            <person name="Sodergren E."/>
            <person name="Tautz D."/>
            <person name="Vattahil S."/>
            <person name="Villasana D."/>
            <person name="White C.S."/>
            <person name="Wright R."/>
            <person name="Park Y."/>
            <person name="Beeman R.W."/>
            <person name="Lord J."/>
            <person name="Oppert B."/>
            <person name="Lorenzen M."/>
            <person name="Brown S."/>
            <person name="Wang L."/>
            <person name="Savard J."/>
            <person name="Tautz D."/>
            <person name="Richards S."/>
            <person name="Weinstock G."/>
            <person name="Gibbs R.A."/>
            <person name="Liu Y."/>
            <person name="Worley K."/>
            <person name="Weinstock G."/>
            <person name="Elsik C.G."/>
            <person name="Reese J.T."/>
            <person name="Elhaik E."/>
            <person name="Landan G."/>
            <person name="Graur D."/>
            <person name="Arensburger P."/>
            <person name="Atkinson P."/>
            <person name="Beeman R.W."/>
            <person name="Beidler J."/>
            <person name="Brown S.J."/>
            <person name="Demuth J.P."/>
            <person name="Drury D.W."/>
            <person name="Du Y.Z."/>
            <person name="Fujiwara H."/>
            <person name="Lorenzen M."/>
            <person name="Maselli V."/>
            <person name="Osanai M."/>
            <person name="Park Y."/>
            <person name="Robertson H.M."/>
            <person name="Tu Z."/>
            <person name="Wang J.J."/>
            <person name="Wang S."/>
            <person name="Richards S."/>
            <person name="Song H."/>
            <person name="Zhang L."/>
            <person name="Sodergren E."/>
            <person name="Werner D."/>
            <person name="Stanke M."/>
            <person name="Morgenstern B."/>
            <person name="Solovyev V."/>
            <person name="Kosarev P."/>
            <person name="Brown G."/>
            <person name="Chen H.C."/>
            <person name="Ermolaeva O."/>
            <person name="Hlavina W."/>
            <person name="Kapustin Y."/>
            <person name="Kiryutin B."/>
            <person name="Kitts P."/>
            <person name="Maglott D."/>
            <person name="Pruitt K."/>
            <person name="Sapojnikov V."/>
            <person name="Souvorov A."/>
            <person name="Mackey A.J."/>
            <person name="Waterhouse R.M."/>
            <person name="Wyder S."/>
            <person name="Zdobnov E.M."/>
            <person name="Zdobnov E.M."/>
            <person name="Wyder S."/>
            <person name="Kriventseva E.V."/>
            <person name="Kadowaki T."/>
            <person name="Bork P."/>
            <person name="Aranda M."/>
            <person name="Bao R."/>
            <person name="Beermann A."/>
            <person name="Berns N."/>
            <person name="Bolognesi R."/>
            <person name="Bonneton F."/>
            <person name="Bopp D."/>
            <person name="Brown S.J."/>
            <person name="Bucher G."/>
            <person name="Butts T."/>
            <person name="Chaumot A."/>
            <person name="Denell R.E."/>
            <person name="Ferrier D.E."/>
            <person name="Friedrich M."/>
            <person name="Gordon C.M."/>
            <person name="Jindra M."/>
            <person name="Klingler M."/>
            <person name="Lan Q."/>
            <person name="Lattorff H.M."/>
            <person name="Laudet V."/>
            <person name="von Levetsow C."/>
            <person name="Liu Z."/>
            <person name="Lutz R."/>
            <person name="Lynch J.A."/>
            <person name="da Fonseca R.N."/>
            <person name="Posnien N."/>
            <person name="Reuter R."/>
            <person name="Roth S."/>
            <person name="Savard J."/>
            <person name="Schinko J.B."/>
            <person name="Schmitt C."/>
            <person name="Schoppmeier M."/>
            <person name="Schroder R."/>
            <person name="Shippy T.D."/>
            <person name="Simonnet F."/>
            <person name="Marques-Souza H."/>
            <person name="Tautz D."/>
            <person name="Tomoyasu Y."/>
            <person name="Trauner J."/>
            <person name="Van der Zee M."/>
            <person name="Vervoort M."/>
            <person name="Wittkopp N."/>
            <person name="Wimmer E.A."/>
            <person name="Yang X."/>
            <person name="Jones A.K."/>
            <person name="Sattelle D.B."/>
            <person name="Ebert P.R."/>
            <person name="Nelson D."/>
            <person name="Scott J.G."/>
            <person name="Beeman R.W."/>
            <person name="Muthukrishnan S."/>
            <person name="Kramer K.J."/>
            <person name="Arakane Y."/>
            <person name="Beeman R.W."/>
            <person name="Zhu Q."/>
            <person name="Hogenkamp D."/>
            <person name="Dixit R."/>
            <person name="Oppert B."/>
            <person name="Jiang H."/>
            <person name="Zou Z."/>
            <person name="Marshall J."/>
            <person name="Elpidina E."/>
            <person name="Vinokurov K."/>
            <person name="Oppert C."/>
            <person name="Zou Z."/>
            <person name="Evans J."/>
            <person name="Lu Z."/>
            <person name="Zhao P."/>
            <person name="Sumathipala N."/>
            <person name="Altincicek B."/>
            <person name="Vilcinskas A."/>
            <person name="Williams M."/>
            <person name="Hultmark D."/>
            <person name="Hetru C."/>
            <person name="Jiang H."/>
            <person name="Grimmelikhuijzen C.J."/>
            <person name="Hauser F."/>
            <person name="Cazzamali G."/>
            <person name="Williamson M."/>
            <person name="Park Y."/>
            <person name="Li B."/>
            <person name="Tanaka Y."/>
            <person name="Predel R."/>
            <person name="Neupert S."/>
            <person name="Schachtner J."/>
            <person name="Verleyen P."/>
            <person name="Raible F."/>
            <person name="Bork P."/>
            <person name="Friedrich M."/>
            <person name="Walden K.K."/>
            <person name="Robertson H.M."/>
            <person name="Angeli S."/>
            <person name="Foret S."/>
            <person name="Bucher G."/>
            <person name="Schuetz S."/>
            <person name="Maleszka R."/>
            <person name="Wimmer E.A."/>
            <person name="Beeman R.W."/>
            <person name="Lorenzen M."/>
            <person name="Tomoyasu Y."/>
            <person name="Miller S.C."/>
            <person name="Grossmann D."/>
            <person name="Bucher G."/>
        </authorList>
    </citation>
    <scope>NUCLEOTIDE SEQUENCE [LARGE SCALE GENOMIC DNA]</scope>
    <source>
        <strain evidence="8 9">Georgia GA2</strain>
    </source>
</reference>
<feature type="coiled-coil region" evidence="6">
    <location>
        <begin position="548"/>
        <end position="683"/>
    </location>
</feature>
<keyword evidence="5" id="KW-0505">Motor protein</keyword>
<dbReference type="GO" id="GO:0005737">
    <property type="term" value="C:cytoplasm"/>
    <property type="evidence" value="ECO:0000318"/>
    <property type="project" value="GO_Central"/>
</dbReference>
<evidence type="ECO:0000256" key="2">
    <source>
        <dbReference type="ARBA" id="ARBA00022741"/>
    </source>
</evidence>
<dbReference type="GO" id="GO:0005874">
    <property type="term" value="C:microtubule"/>
    <property type="evidence" value="ECO:0007669"/>
    <property type="project" value="UniProtKB-KW"/>
</dbReference>
<evidence type="ECO:0000256" key="7">
    <source>
        <dbReference type="SAM" id="MobiDB-lite"/>
    </source>
</evidence>
<evidence type="ECO:0000313" key="8">
    <source>
        <dbReference type="EMBL" id="KYB24583.1"/>
    </source>
</evidence>
<keyword evidence="1" id="KW-0493">Microtubule</keyword>
<sequence length="1344" mass="157476">MNQKQATNYEKEQRAYQVVQILKNDIMDETPSSDVDFEPNNTKKSLFATLIKRRPSVKITKKIETCSTINFETDSATSEQNCGNFQNEHAPQNEKNKHNFFQRIIKRSKSGQNSVKAIKKTNDAATSCNQKISLNMWSNFIPTAYIPKYNIKLINGMSELEDILQNLHHSEQHMVHLLKKYVEDKNFQKQLIETCFEYFALQYDSKCHANILAEKIWLQQLEQNKTQDYNLQKRLNFLVKSNRSLQLQVETLYRHCEKLAARTNLYPKRFLHMRSFGKIYARHLIENNRKLQNKVKALTGVISDFEEELHKIQHQKGVLEEEKRSFRSEIYHLHAILERQNSDFQLEKSGLALQLNHQNNLIKDAVAALDCIFQDLHGFGHQLNEFEITVIWPQYQCQNTCLPEMVYQLRACVGELFITMTTAFKNVTLVVKDVNKLRTTNARLQENLQKSTSELDNLSKRLNTSEPDSKKLEKENLVLKLKLENAMEQNSFLRDEIENRKKNLDMNKNQSLSNKIDEMVLIFSQLTSDLPKECNSHHEKLDHCGKVAKQLGEKCNRLEEENQNIVQTQQMYQQDIATLQDGLTILSAENETMKKQLATQHQTLATLQSERIKYLEEKNILKTIFQHLKSEISRVQQLEDAVADMSKETNRLSLIAEFNKQLGEQLKNEVEVKENTISELKQSLEKLSYIQIDTDKERMTLCAQLSEISTVKEKLSDCLELELKKNLHLDETKKKLENSTKSQLKIYEEMQKNERAALKELLKDFRNLIKQRDCLLHLQEENKKKCNDMEKVSLDLKKAYEGALAQIKHRDEEINRLVEKIQCQDEEMKQVEEDYKNNTIKYEKNLRKLEKVLSQVRNEKDETLSSVVSLKNNLQKVQSDLNESREKLTDIENKFAIKSAECNKLESEVSACKNDLQNLSQENGKLTLELEYLKKLHEQKTSELKETLSSYSAKDNQYLETQSVVWNKEQQINDLNRIIIEKESEIKQLQQECLYLNKQTEDQNKVLIGYENQLVLLQDIETAKFKLEQEINKIKLEHKTTQLELENARKEIDNLTNELKTTILKTENEKSYYKNQANEIIVEYSEQKANIEDEIDSISEQLRKVTENLQIEKHRFDELAKAHDELQMKYLQLRDNYNSEVNAHKETRLKIENLEKYMNAISTERDNLQQQVHLILMEINEEKDTNVLLSTENKKLQMILEQGRQQYGALINKNSSLESEVKEMKQKLKTIVDSKAMSQNEINTTIRKLEEKTTELKTAKETIECLKKDLSESQKTLFDLKEDFFNLQQHVTGLEFKNCELTLQLHETQGKLETERNLYQELKTSKNSERSQPKAPSECGELFY</sequence>
<dbReference type="PANTHER" id="PTHR37739">
    <property type="entry name" value="KINESIN-LIKE PROTEIN KIN-12D"/>
    <property type="match status" value="1"/>
</dbReference>
<protein>
    <submittedName>
        <fullName evidence="8">Uncharacterized protein</fullName>
    </submittedName>
</protein>
<evidence type="ECO:0000256" key="1">
    <source>
        <dbReference type="ARBA" id="ARBA00022701"/>
    </source>
</evidence>
<evidence type="ECO:0000313" key="9">
    <source>
        <dbReference type="Proteomes" id="UP000007266"/>
    </source>
</evidence>
<reference evidence="8 9" key="2">
    <citation type="journal article" date="2010" name="Nucleic Acids Res.">
        <title>BeetleBase in 2010: revisions to provide comprehensive genomic information for Tribolium castaneum.</title>
        <authorList>
            <person name="Kim H.S."/>
            <person name="Murphy T."/>
            <person name="Xia J."/>
            <person name="Caragea D."/>
            <person name="Park Y."/>
            <person name="Beeman R.W."/>
            <person name="Lorenzen M.D."/>
            <person name="Butcher S."/>
            <person name="Manak J.R."/>
            <person name="Brown S.J."/>
        </authorList>
    </citation>
    <scope>NUCLEOTIDE SEQUENCE [LARGE SCALE GENOMIC DNA]</scope>
    <source>
        <strain evidence="8 9">Georgia GA2</strain>
    </source>
</reference>